<organism evidence="1 2">
    <name type="scientific">Paenibacillus melissococcoides</name>
    <dbReference type="NCBI Taxonomy" id="2912268"/>
    <lineage>
        <taxon>Bacteria</taxon>
        <taxon>Bacillati</taxon>
        <taxon>Bacillota</taxon>
        <taxon>Bacilli</taxon>
        <taxon>Bacillales</taxon>
        <taxon>Paenibacillaceae</taxon>
        <taxon>Paenibacillus</taxon>
    </lineage>
</organism>
<dbReference type="EMBL" id="CALYLO010000019">
    <property type="protein sequence ID" value="CAH8249747.1"/>
    <property type="molecule type" value="Genomic_DNA"/>
</dbReference>
<name>A0ABM9GC46_9BACL</name>
<comment type="caution">
    <text evidence="1">The sequence shown here is derived from an EMBL/GenBank/DDBJ whole genome shotgun (WGS) entry which is preliminary data.</text>
</comment>
<accession>A0ABM9GC46</accession>
<proteinExistence type="predicted"/>
<dbReference type="RefSeq" id="WP_213428388.1">
    <property type="nucleotide sequence ID" value="NZ_AP031286.1"/>
</dbReference>
<sequence>MSTIQLKESNAGEVMHLFEVMKEYNVQCSLELNMTRYSDPFIGSGPGDVSTDYIEGGEEGDTFVVTLGETELSFDLAFHSFAKEVTDCQILICIMGDDYAAWFNSDALPQEAIEKAKDYDDTSGEFEDKVIELNVLSPDFYEELDYMKQLIEEGRVVKNVKVLGGGEQVLTVGYIDGEQS</sequence>
<protein>
    <submittedName>
        <fullName evidence="1">Uncharacterized protein</fullName>
    </submittedName>
</protein>
<dbReference type="Proteomes" id="UP001154322">
    <property type="component" value="Unassembled WGS sequence"/>
</dbReference>
<gene>
    <name evidence="1" type="ORF">WJ0W_006931</name>
</gene>
<evidence type="ECO:0000313" key="2">
    <source>
        <dbReference type="Proteomes" id="UP001154322"/>
    </source>
</evidence>
<keyword evidence="2" id="KW-1185">Reference proteome</keyword>
<reference evidence="1" key="1">
    <citation type="submission" date="2022-06" db="EMBL/GenBank/DDBJ databases">
        <authorList>
            <person name="Dietemann V."/>
            <person name="Ory F."/>
            <person name="Dainat B."/>
            <person name="Oberhansli S."/>
        </authorList>
    </citation>
    <scope>NUCLEOTIDE SEQUENCE</scope>
    <source>
        <strain evidence="1">Ena-SAMPLE-TAB-26-04-2022-14:26:32:270-5432</strain>
    </source>
</reference>
<evidence type="ECO:0000313" key="1">
    <source>
        <dbReference type="EMBL" id="CAH8249747.1"/>
    </source>
</evidence>